<organism evidence="1 2">
    <name type="scientific">Leucogyrophana mollusca</name>
    <dbReference type="NCBI Taxonomy" id="85980"/>
    <lineage>
        <taxon>Eukaryota</taxon>
        <taxon>Fungi</taxon>
        <taxon>Dikarya</taxon>
        <taxon>Basidiomycota</taxon>
        <taxon>Agaricomycotina</taxon>
        <taxon>Agaricomycetes</taxon>
        <taxon>Agaricomycetidae</taxon>
        <taxon>Boletales</taxon>
        <taxon>Boletales incertae sedis</taxon>
        <taxon>Leucogyrophana</taxon>
    </lineage>
</organism>
<protein>
    <submittedName>
        <fullName evidence="1">Uncharacterized protein</fullName>
    </submittedName>
</protein>
<comment type="caution">
    <text evidence="1">The sequence shown here is derived from an EMBL/GenBank/DDBJ whole genome shotgun (WGS) entry which is preliminary data.</text>
</comment>
<evidence type="ECO:0000313" key="2">
    <source>
        <dbReference type="Proteomes" id="UP000790709"/>
    </source>
</evidence>
<keyword evidence="2" id="KW-1185">Reference proteome</keyword>
<gene>
    <name evidence="1" type="ORF">BV22DRAFT_1129157</name>
</gene>
<reference evidence="1" key="1">
    <citation type="journal article" date="2021" name="New Phytol.">
        <title>Evolutionary innovations through gain and loss of genes in the ectomycorrhizal Boletales.</title>
        <authorList>
            <person name="Wu G."/>
            <person name="Miyauchi S."/>
            <person name="Morin E."/>
            <person name="Kuo A."/>
            <person name="Drula E."/>
            <person name="Varga T."/>
            <person name="Kohler A."/>
            <person name="Feng B."/>
            <person name="Cao Y."/>
            <person name="Lipzen A."/>
            <person name="Daum C."/>
            <person name="Hundley H."/>
            <person name="Pangilinan J."/>
            <person name="Johnson J."/>
            <person name="Barry K."/>
            <person name="LaButti K."/>
            <person name="Ng V."/>
            <person name="Ahrendt S."/>
            <person name="Min B."/>
            <person name="Choi I.G."/>
            <person name="Park H."/>
            <person name="Plett J.M."/>
            <person name="Magnuson J."/>
            <person name="Spatafora J.W."/>
            <person name="Nagy L.G."/>
            <person name="Henrissat B."/>
            <person name="Grigoriev I.V."/>
            <person name="Yang Z.L."/>
            <person name="Xu J."/>
            <person name="Martin F.M."/>
        </authorList>
    </citation>
    <scope>NUCLEOTIDE SEQUENCE</scope>
    <source>
        <strain evidence="1">KUC20120723A-06</strain>
    </source>
</reference>
<sequence length="280" mass="31111">MSTTPDDVTRYIENVNIIWNTRISQHALQSSGSSAINPAVITLDQEVEYIWSTKWSIPAILFLILRYVGDGLAILSVIGQVFLILEGWPETVLVWIMQITLQMRIYALYNRSRRVLIFMTLTFLGEVIAMSTILALANSRTIVVNDPLPDVKICAVDNLPNFLFSLWMPIIIFEGLLCMFALWAGVKQLVLRSKLEGFRGGRAVDALVKGNVFYFLCLLIPCTLNVVVWATVGDSYVDMTQGYGFATAIVVGCRLVISLRRALSPGSESDTALISLVTLP</sequence>
<accession>A0ACB8BI23</accession>
<evidence type="ECO:0000313" key="1">
    <source>
        <dbReference type="EMBL" id="KAH7925224.1"/>
    </source>
</evidence>
<proteinExistence type="predicted"/>
<name>A0ACB8BI23_9AGAM</name>
<dbReference type="Proteomes" id="UP000790709">
    <property type="component" value="Unassembled WGS sequence"/>
</dbReference>
<dbReference type="EMBL" id="MU266406">
    <property type="protein sequence ID" value="KAH7925224.1"/>
    <property type="molecule type" value="Genomic_DNA"/>
</dbReference>